<dbReference type="CDD" id="cd16574">
    <property type="entry name" value="RING-HC_Topors"/>
    <property type="match status" value="1"/>
</dbReference>
<feature type="compositionally biased region" description="Basic residues" evidence="16">
    <location>
        <begin position="456"/>
        <end position="470"/>
    </location>
</feature>
<dbReference type="EC" id="2.3.2.27" evidence="2"/>
<feature type="compositionally biased region" description="Polar residues" evidence="16">
    <location>
        <begin position="353"/>
        <end position="368"/>
    </location>
</feature>
<comment type="catalytic activity">
    <reaction evidence="1">
        <text>S-ubiquitinyl-[E2 ubiquitin-conjugating enzyme]-L-cysteine + [acceptor protein]-L-lysine = [E2 ubiquitin-conjugating enzyme]-L-cysteine + N(6)-ubiquitinyl-[acceptor protein]-L-lysine.</text>
        <dbReference type="EC" id="2.3.2.27"/>
    </reaction>
</comment>
<name>A0AAV2H738_LYMST</name>
<feature type="region of interest" description="Disordered" evidence="16">
    <location>
        <begin position="786"/>
        <end position="805"/>
    </location>
</feature>
<dbReference type="InterPro" id="IPR001841">
    <property type="entry name" value="Znf_RING"/>
</dbReference>
<gene>
    <name evidence="18" type="ORF">GSLYS_00003667001</name>
</gene>
<dbReference type="SUPFAM" id="SSF57850">
    <property type="entry name" value="RING/U-box"/>
    <property type="match status" value="1"/>
</dbReference>
<evidence type="ECO:0000256" key="1">
    <source>
        <dbReference type="ARBA" id="ARBA00000900"/>
    </source>
</evidence>
<dbReference type="GO" id="GO:0061630">
    <property type="term" value="F:ubiquitin protein ligase activity"/>
    <property type="evidence" value="ECO:0007669"/>
    <property type="project" value="UniProtKB-EC"/>
</dbReference>
<feature type="compositionally biased region" description="Basic and acidic residues" evidence="16">
    <location>
        <begin position="575"/>
        <end position="588"/>
    </location>
</feature>
<dbReference type="PROSITE" id="PS00518">
    <property type="entry name" value="ZF_RING_1"/>
    <property type="match status" value="1"/>
</dbReference>
<keyword evidence="3" id="KW-0808">Transferase</keyword>
<evidence type="ECO:0000259" key="17">
    <source>
        <dbReference type="PROSITE" id="PS50089"/>
    </source>
</evidence>
<dbReference type="EMBL" id="CAXITT010000050">
    <property type="protein sequence ID" value="CAL1529512.1"/>
    <property type="molecule type" value="Genomic_DNA"/>
</dbReference>
<dbReference type="PROSITE" id="PS50089">
    <property type="entry name" value="ZF_RING_2"/>
    <property type="match status" value="1"/>
</dbReference>
<dbReference type="FunFam" id="3.30.40.10:FF:000136">
    <property type="entry name" value="E3 ubiquitin-protein ligase Topors"/>
    <property type="match status" value="1"/>
</dbReference>
<feature type="compositionally biased region" description="Low complexity" evidence="16">
    <location>
        <begin position="666"/>
        <end position="682"/>
    </location>
</feature>
<evidence type="ECO:0000256" key="4">
    <source>
        <dbReference type="ARBA" id="ARBA00022723"/>
    </source>
</evidence>
<feature type="region of interest" description="Disordered" evidence="16">
    <location>
        <begin position="717"/>
        <end position="780"/>
    </location>
</feature>
<dbReference type="SMART" id="SM00184">
    <property type="entry name" value="RING"/>
    <property type="match status" value="1"/>
</dbReference>
<feature type="compositionally biased region" description="Polar residues" evidence="16">
    <location>
        <begin position="1"/>
        <end position="23"/>
    </location>
</feature>
<sequence>MPVTRNQLNAVNAVKPSSGSPEDSGSKESSERDETTSEAEPHRRESPDNCSICLGPFNNKSFTSSCAHSFCFVCLKQWSKVKAECPLCKQPFTSIFHNIRSDQSYDIYELPPVNPPHPSDYSFYNYFPRSLFTTPTHHYISLTRPGLDADLTLSNFSRFQFRHRRYDRYLQPQHPVHGEHQYSYTSSSFNAANHVSAVSWARGPEDFRREVYRHNLGPPFLILGTENSTYRLTPAMVAASSHRLQRIMPWLTRELKVLLKSHQNVRLAISIIQPLLTQVTIDSTHFSEKVSPLLGRKSRHFIQEFVAFTNSALTMQAFDRKAMYHRRDTTAAFTENTSSSSSGDDDDVVEITDVSSDTEITGRTSPVAGSSGFLRTGWDSPTPGPSWGSLEMSNVRSLQDIVSVSSESDDPVFRPDLNDSDSSSKAGSDIVFLKYDKPWTERSPIQLSSDSEHGGRNKRKRKSKHKKKKRDHIDTISKVVEKELKSPTRSKSGDKSIQQKTSSVDDPQPETSRVSGKKRGLSVSSEKQRKKKKKKSRERERELVDRLFAEAMSQQIGTTTLPENFDLTDGPSSSKAKDVLQEKSGRSEKGKHKHKKKDKNHSRDSQSPSILHAYKKHHSGHKKSSEAIGRIASSEGERRKHKSKYNLRGDAASDLSGEGESSAWESQPSRSQPIPPQSISHSMTSSFQPNYIAMPDTLQHIPLNLWVSTWPAMPSTHPFPAPPPPPATFLPTSRPLSTGLAPSAVDSHTVLSESSSNTDSDDTEDYDNTNPVPTNTRTKQWLEANFPEQGKSPSSSKTHTGGSNMLSWDVDTASYARKSQEPTLAMTRNSDHLDNIVSIPSDDEDVVVCSSVSSTKSDSDEVKVIEVGDLHVSHNCVFDMDPLGSSGSLCFPSSNSQGREGQSTSSFDQSLFSEVKSHDPLLSFTSQLPPLQSEITFNEEKDVLTDTNPVSNDIVQPPLPRSDQVAQEVNPQNKRSIFPDLPRINSTHPTDVSNVYLNANTSSLSQETTPTVTLSNPPDSIFSVKTSLQLPAAPIGPLLSSNLTYLPCPSTSLSSILSHPLPYGISQPQQQDGLPMHLTLHTVPSLLSPSPAIFPRVFQPYSQSLTGLSPTPSTSTTCVNGRTPYFSCASLMDVSKGKPLHSFGVDGLLNNVHDVGNKSPSLMENSATSGSDNHQMDQTAVQCENTNVEPQTSESENFENTVSGNVVTGLVEESPQATNVFEPYCSLEDLPSNTS</sequence>
<keyword evidence="5 15" id="KW-0863">Zinc-finger</keyword>
<dbReference type="Pfam" id="PF26084">
    <property type="entry name" value="PWI_Topors"/>
    <property type="match status" value="1"/>
</dbReference>
<keyword evidence="9" id="KW-0804">Transcription</keyword>
<evidence type="ECO:0000256" key="13">
    <source>
        <dbReference type="ARBA" id="ARBA00079040"/>
    </source>
</evidence>
<dbReference type="Gene3D" id="3.30.40.10">
    <property type="entry name" value="Zinc/RING finger domain, C3HC4 (zinc finger)"/>
    <property type="match status" value="1"/>
</dbReference>
<evidence type="ECO:0000256" key="7">
    <source>
        <dbReference type="ARBA" id="ARBA00022833"/>
    </source>
</evidence>
<dbReference type="InterPro" id="IPR017907">
    <property type="entry name" value="Znf_RING_CS"/>
</dbReference>
<dbReference type="AlphaFoldDB" id="A0AAV2H738"/>
<protein>
    <recommendedName>
        <fullName evidence="10">E3 ubiquitin-protein ligase Topors</fullName>
        <ecNumber evidence="2">2.3.2.27</ecNumber>
    </recommendedName>
    <alternativeName>
        <fullName evidence="11">RING-type E3 ubiquitin transferase Topors</fullName>
    </alternativeName>
    <alternativeName>
        <fullName evidence="13">SUMO1-protein E3 ligase Topors</fullName>
    </alternativeName>
    <alternativeName>
        <fullName evidence="12">Topoisomerase I-binding RING finger protein</fullName>
    </alternativeName>
    <alternativeName>
        <fullName evidence="14">Topoisomerase I-binding arginine/serine-rich protein</fullName>
    </alternativeName>
</protein>
<feature type="compositionally biased region" description="Pro residues" evidence="16">
    <location>
        <begin position="717"/>
        <end position="728"/>
    </location>
</feature>
<evidence type="ECO:0000313" key="18">
    <source>
        <dbReference type="EMBL" id="CAL1529512.1"/>
    </source>
</evidence>
<comment type="caution">
    <text evidence="18">The sequence shown here is derived from an EMBL/GenBank/DDBJ whole genome shotgun (WGS) entry which is preliminary data.</text>
</comment>
<evidence type="ECO:0000256" key="8">
    <source>
        <dbReference type="ARBA" id="ARBA00023015"/>
    </source>
</evidence>
<keyword evidence="8" id="KW-0805">Transcription regulation</keyword>
<keyword evidence="7" id="KW-0862">Zinc</keyword>
<evidence type="ECO:0000256" key="6">
    <source>
        <dbReference type="ARBA" id="ARBA00022786"/>
    </source>
</evidence>
<dbReference type="PANTHER" id="PTHR46077:SF1">
    <property type="entry name" value="TOP1 BINDING ARGININE_SERINE RICH PROTEIN, E3 UBIQUITIN LIGASE"/>
    <property type="match status" value="1"/>
</dbReference>
<feature type="compositionally biased region" description="Polar residues" evidence="16">
    <location>
        <begin position="552"/>
        <end position="562"/>
    </location>
</feature>
<dbReference type="InterPro" id="IPR058746">
    <property type="entry name" value="Znf_RING-type_Topors"/>
</dbReference>
<dbReference type="Proteomes" id="UP001497497">
    <property type="component" value="Unassembled WGS sequence"/>
</dbReference>
<feature type="compositionally biased region" description="Basic and acidic residues" evidence="16">
    <location>
        <begin position="537"/>
        <end position="548"/>
    </location>
</feature>
<evidence type="ECO:0000256" key="16">
    <source>
        <dbReference type="SAM" id="MobiDB-lite"/>
    </source>
</evidence>
<feature type="region of interest" description="Disordered" evidence="16">
    <location>
        <begin position="1"/>
        <end position="47"/>
    </location>
</feature>
<feature type="compositionally biased region" description="Basic and acidic residues" evidence="16">
    <location>
        <begin position="24"/>
        <end position="47"/>
    </location>
</feature>
<organism evidence="18 19">
    <name type="scientific">Lymnaea stagnalis</name>
    <name type="common">Great pond snail</name>
    <name type="synonym">Helix stagnalis</name>
    <dbReference type="NCBI Taxonomy" id="6523"/>
    <lineage>
        <taxon>Eukaryota</taxon>
        <taxon>Metazoa</taxon>
        <taxon>Spiralia</taxon>
        <taxon>Lophotrochozoa</taxon>
        <taxon>Mollusca</taxon>
        <taxon>Gastropoda</taxon>
        <taxon>Heterobranchia</taxon>
        <taxon>Euthyneura</taxon>
        <taxon>Panpulmonata</taxon>
        <taxon>Hygrophila</taxon>
        <taxon>Lymnaeoidea</taxon>
        <taxon>Lymnaeidae</taxon>
        <taxon>Lymnaea</taxon>
    </lineage>
</organism>
<dbReference type="Pfam" id="PF00097">
    <property type="entry name" value="zf-C3HC4"/>
    <property type="match status" value="1"/>
</dbReference>
<evidence type="ECO:0000256" key="10">
    <source>
        <dbReference type="ARBA" id="ARBA00071236"/>
    </source>
</evidence>
<proteinExistence type="predicted"/>
<evidence type="ECO:0000256" key="14">
    <source>
        <dbReference type="ARBA" id="ARBA00079184"/>
    </source>
</evidence>
<evidence type="ECO:0000256" key="11">
    <source>
        <dbReference type="ARBA" id="ARBA00076856"/>
    </source>
</evidence>
<evidence type="ECO:0000256" key="5">
    <source>
        <dbReference type="ARBA" id="ARBA00022771"/>
    </source>
</evidence>
<feature type="domain" description="RING-type" evidence="17">
    <location>
        <begin position="50"/>
        <end position="89"/>
    </location>
</feature>
<feature type="compositionally biased region" description="Basic and acidic residues" evidence="16">
    <location>
        <begin position="471"/>
        <end position="494"/>
    </location>
</feature>
<dbReference type="InterPro" id="IPR013083">
    <property type="entry name" value="Znf_RING/FYVE/PHD"/>
</dbReference>
<dbReference type="PANTHER" id="PTHR46077">
    <property type="entry name" value="E3 UBIQUITIN-PROTEIN LIGASE TOPORS"/>
    <property type="match status" value="1"/>
</dbReference>
<evidence type="ECO:0000256" key="9">
    <source>
        <dbReference type="ARBA" id="ARBA00023163"/>
    </source>
</evidence>
<feature type="compositionally biased region" description="Polar residues" evidence="16">
    <location>
        <begin position="791"/>
        <end position="805"/>
    </location>
</feature>
<dbReference type="InterPro" id="IPR058745">
    <property type="entry name" value="PWI_Topors"/>
</dbReference>
<dbReference type="GO" id="GO:0000209">
    <property type="term" value="P:protein polyubiquitination"/>
    <property type="evidence" value="ECO:0007669"/>
    <property type="project" value="TreeGrafter"/>
</dbReference>
<evidence type="ECO:0000256" key="3">
    <source>
        <dbReference type="ARBA" id="ARBA00022679"/>
    </source>
</evidence>
<feature type="compositionally biased region" description="Basic residues" evidence="16">
    <location>
        <begin position="613"/>
        <end position="622"/>
    </location>
</feature>
<evidence type="ECO:0000256" key="12">
    <source>
        <dbReference type="ARBA" id="ARBA00076940"/>
    </source>
</evidence>
<reference evidence="18 19" key="1">
    <citation type="submission" date="2024-04" db="EMBL/GenBank/DDBJ databases">
        <authorList>
            <consortium name="Genoscope - CEA"/>
            <person name="William W."/>
        </authorList>
    </citation>
    <scope>NUCLEOTIDE SEQUENCE [LARGE SCALE GENOMIC DNA]</scope>
</reference>
<evidence type="ECO:0000256" key="2">
    <source>
        <dbReference type="ARBA" id="ARBA00012483"/>
    </source>
</evidence>
<feature type="compositionally biased region" description="Basic residues" evidence="16">
    <location>
        <begin position="589"/>
        <end position="600"/>
    </location>
</feature>
<evidence type="ECO:0000313" key="19">
    <source>
        <dbReference type="Proteomes" id="UP001497497"/>
    </source>
</evidence>
<feature type="region of interest" description="Disordered" evidence="16">
    <location>
        <begin position="332"/>
        <end position="391"/>
    </location>
</feature>
<keyword evidence="6" id="KW-0833">Ubl conjugation pathway</keyword>
<keyword evidence="4" id="KW-0479">Metal-binding</keyword>
<dbReference type="GO" id="GO:0008270">
    <property type="term" value="F:zinc ion binding"/>
    <property type="evidence" value="ECO:0007669"/>
    <property type="project" value="UniProtKB-KW"/>
</dbReference>
<feature type="region of interest" description="Disordered" evidence="16">
    <location>
        <begin position="405"/>
        <end position="426"/>
    </location>
</feature>
<dbReference type="GO" id="GO:0006513">
    <property type="term" value="P:protein monoubiquitination"/>
    <property type="evidence" value="ECO:0007669"/>
    <property type="project" value="TreeGrafter"/>
</dbReference>
<keyword evidence="19" id="KW-1185">Reference proteome</keyword>
<feature type="region of interest" description="Disordered" evidence="16">
    <location>
        <begin position="444"/>
        <end position="683"/>
    </location>
</feature>
<dbReference type="InterPro" id="IPR018957">
    <property type="entry name" value="Znf_C3HC4_RING-type"/>
</dbReference>
<accession>A0AAV2H738</accession>
<evidence type="ECO:0000256" key="15">
    <source>
        <dbReference type="PROSITE-ProRule" id="PRU00175"/>
    </source>
</evidence>
<feature type="compositionally biased region" description="Polar residues" evidence="16">
    <location>
        <begin position="495"/>
        <end position="514"/>
    </location>
</feature>